<sequence length="180" mass="19898">MNKKIFTLGLLVVLLVLSSGCGQKPQSSSSNKESNAGSNIQTPAAAVPQENKSIKIEAYYTDDQMLELKKEEREIAYRQEKDKYLEALKALQNSSKQELFPLWGKAVFQSVSLKDGQLTVDLELPDEARLGAGGEALALDALKKTLFQFSEVKTIELLVDGQKVDTLMGHVEIEQPLSRN</sequence>
<organism evidence="4 5">
    <name type="scientific">Paenibacillus puldeungensis</name>
    <dbReference type="NCBI Taxonomy" id="696536"/>
    <lineage>
        <taxon>Bacteria</taxon>
        <taxon>Bacillati</taxon>
        <taxon>Bacillota</taxon>
        <taxon>Bacilli</taxon>
        <taxon>Bacillales</taxon>
        <taxon>Paenibacillaceae</taxon>
        <taxon>Paenibacillus</taxon>
    </lineage>
</organism>
<dbReference type="Proteomes" id="UP001597262">
    <property type="component" value="Unassembled WGS sequence"/>
</dbReference>
<keyword evidence="5" id="KW-1185">Reference proteome</keyword>
<protein>
    <submittedName>
        <fullName evidence="4">GerMN domain-containing protein</fullName>
    </submittedName>
</protein>
<evidence type="ECO:0000313" key="4">
    <source>
        <dbReference type="EMBL" id="MFD1178809.1"/>
    </source>
</evidence>
<dbReference type="EMBL" id="JBHTLM010000020">
    <property type="protein sequence ID" value="MFD1178809.1"/>
    <property type="molecule type" value="Genomic_DNA"/>
</dbReference>
<keyword evidence="2" id="KW-0732">Signal</keyword>
<dbReference type="Pfam" id="PF10646">
    <property type="entry name" value="Germane"/>
    <property type="match status" value="1"/>
</dbReference>
<feature type="region of interest" description="Disordered" evidence="1">
    <location>
        <begin position="23"/>
        <end position="46"/>
    </location>
</feature>
<feature type="signal peptide" evidence="2">
    <location>
        <begin position="1"/>
        <end position="23"/>
    </location>
</feature>
<evidence type="ECO:0000256" key="2">
    <source>
        <dbReference type="SAM" id="SignalP"/>
    </source>
</evidence>
<comment type="caution">
    <text evidence="4">The sequence shown here is derived from an EMBL/GenBank/DDBJ whole genome shotgun (WGS) entry which is preliminary data.</text>
</comment>
<proteinExistence type="predicted"/>
<evidence type="ECO:0000313" key="5">
    <source>
        <dbReference type="Proteomes" id="UP001597262"/>
    </source>
</evidence>
<evidence type="ECO:0000259" key="3">
    <source>
        <dbReference type="Pfam" id="PF10646"/>
    </source>
</evidence>
<feature type="compositionally biased region" description="Low complexity" evidence="1">
    <location>
        <begin position="27"/>
        <end position="39"/>
    </location>
</feature>
<dbReference type="PROSITE" id="PS51257">
    <property type="entry name" value="PROKAR_LIPOPROTEIN"/>
    <property type="match status" value="1"/>
</dbReference>
<feature type="chain" id="PRO_5046833200" evidence="2">
    <location>
        <begin position="24"/>
        <end position="180"/>
    </location>
</feature>
<dbReference type="RefSeq" id="WP_379321248.1">
    <property type="nucleotide sequence ID" value="NZ_JBHTLM010000020.1"/>
</dbReference>
<feature type="domain" description="GerMN" evidence="3">
    <location>
        <begin position="59"/>
        <end position="165"/>
    </location>
</feature>
<name>A0ABW3S276_9BACL</name>
<reference evidence="5" key="1">
    <citation type="journal article" date="2019" name="Int. J. Syst. Evol. Microbiol.">
        <title>The Global Catalogue of Microorganisms (GCM) 10K type strain sequencing project: providing services to taxonomists for standard genome sequencing and annotation.</title>
        <authorList>
            <consortium name="The Broad Institute Genomics Platform"/>
            <consortium name="The Broad Institute Genome Sequencing Center for Infectious Disease"/>
            <person name="Wu L."/>
            <person name="Ma J."/>
        </authorList>
    </citation>
    <scope>NUCLEOTIDE SEQUENCE [LARGE SCALE GENOMIC DNA]</scope>
    <source>
        <strain evidence="5">CCUG 59189</strain>
    </source>
</reference>
<dbReference type="InterPro" id="IPR019606">
    <property type="entry name" value="GerMN"/>
</dbReference>
<evidence type="ECO:0000256" key="1">
    <source>
        <dbReference type="SAM" id="MobiDB-lite"/>
    </source>
</evidence>
<gene>
    <name evidence="4" type="ORF">ACFQ3W_21260</name>
</gene>
<accession>A0ABW3S276</accession>